<dbReference type="GeneID" id="42774634"/>
<evidence type="ECO:0000313" key="2">
    <source>
        <dbReference type="EMBL" id="OBY10707.1"/>
    </source>
</evidence>
<dbReference type="eggNOG" id="COG2133">
    <property type="taxonomic scope" value="Bacteria"/>
</dbReference>
<feature type="transmembrane region" description="Helical" evidence="1">
    <location>
        <begin position="7"/>
        <end position="25"/>
    </location>
</feature>
<dbReference type="RefSeq" id="WP_027096795.1">
    <property type="nucleotide sequence ID" value="NZ_CABJAZ010000001.1"/>
</dbReference>
<evidence type="ECO:0000256" key="1">
    <source>
        <dbReference type="SAM" id="Phobius"/>
    </source>
</evidence>
<keyword evidence="1" id="KW-1133">Transmembrane helix</keyword>
<dbReference type="AlphaFoldDB" id="A0A174QD88"/>
<dbReference type="SUPFAM" id="SSF50952">
    <property type="entry name" value="Soluble quinoprotein glucose dehydrogenase"/>
    <property type="match status" value="1"/>
</dbReference>
<gene>
    <name evidence="2" type="ORF">CP373A1_09375</name>
</gene>
<keyword evidence="1" id="KW-0472">Membrane</keyword>
<name>A0A174QD88_9CLOT</name>
<organism evidence="2 3">
    <name type="scientific">Clostridium paraputrificum</name>
    <dbReference type="NCBI Taxonomy" id="29363"/>
    <lineage>
        <taxon>Bacteria</taxon>
        <taxon>Bacillati</taxon>
        <taxon>Bacillota</taxon>
        <taxon>Clostridia</taxon>
        <taxon>Eubacteriales</taxon>
        <taxon>Clostridiaceae</taxon>
        <taxon>Clostridium</taxon>
    </lineage>
</organism>
<comment type="caution">
    <text evidence="2">The sequence shown here is derived from an EMBL/GenBank/DDBJ whole genome shotgun (WGS) entry which is preliminary data.</text>
</comment>
<proteinExistence type="predicted"/>
<dbReference type="EMBL" id="MAPZ01000019">
    <property type="protein sequence ID" value="OBY10707.1"/>
    <property type="molecule type" value="Genomic_DNA"/>
</dbReference>
<evidence type="ECO:0000313" key="3">
    <source>
        <dbReference type="Proteomes" id="UP000092714"/>
    </source>
</evidence>
<protein>
    <recommendedName>
        <fullName evidence="4">Glucose/Sorbosone dehydrogenase domain-containing protein</fullName>
    </recommendedName>
</protein>
<dbReference type="OrthoDB" id="9770043at2"/>
<keyword evidence="1" id="KW-0812">Transmembrane</keyword>
<evidence type="ECO:0008006" key="4">
    <source>
        <dbReference type="Google" id="ProtNLM"/>
    </source>
</evidence>
<reference evidence="2 3" key="1">
    <citation type="submission" date="2016-06" db="EMBL/GenBank/DDBJ databases">
        <authorList>
            <person name="Kjaerup R.B."/>
            <person name="Dalgaard T.S."/>
            <person name="Juul-Madsen H.R."/>
        </authorList>
    </citation>
    <scope>NUCLEOTIDE SEQUENCE [LARGE SCALE GENOMIC DNA]</scope>
    <source>
        <strain evidence="2 3">373-A1</strain>
    </source>
</reference>
<feature type="transmembrane region" description="Helical" evidence="1">
    <location>
        <begin position="388"/>
        <end position="414"/>
    </location>
</feature>
<dbReference type="InterPro" id="IPR011041">
    <property type="entry name" value="Quinoprot_gluc/sorb_DH_b-prop"/>
</dbReference>
<dbReference type="Proteomes" id="UP000092714">
    <property type="component" value="Unassembled WGS sequence"/>
</dbReference>
<accession>A0A174QD88</accession>
<dbReference type="InterPro" id="IPR011042">
    <property type="entry name" value="6-blade_b-propeller_TolB-like"/>
</dbReference>
<sequence>MKKFLKFCLMSIIIVTLAFITYKVSDKYNLDILKDDIDCTIITKGVENSRAIALDENGIMYIAFDDSIKQIDNDGKEKLIYKDKNLKIEDLAYKDGALYFISDSRLNKFLLSNNTVQVLIDNIPLGGNGIDRKLLITDKESYITIGSVTNSGISEGDNFDRTPIELTLNGINIDGTGAFKGNGIKSEQGEGIKSSPIGNGTVYKISLESGSLELYACGIRGISGIDINSENNIMAIFSGMKDEGIRPVKRDKDYIYELKKNEWYGFPDFSGGDNISSPRFKGDEIIKPLLKTYPKKSPLGPSYQHTSVDSLKELAIDKNGLVFGKDTMVFWDKSENVIGALDKNNVYKKVLKVSNESFVEDIIFNGNEFLILDSGIGCVYNIKAKEGILGFTLPVIVWVFVFLLAFAILMIFVYKMSKKKE</sequence>
<keyword evidence="3" id="KW-1185">Reference proteome</keyword>
<dbReference type="Gene3D" id="2.120.10.30">
    <property type="entry name" value="TolB, C-terminal domain"/>
    <property type="match status" value="1"/>
</dbReference>